<evidence type="ECO:0000313" key="9">
    <source>
        <dbReference type="Proteomes" id="UP000593567"/>
    </source>
</evidence>
<dbReference type="InterPro" id="IPR043136">
    <property type="entry name" value="B30.2/SPRY_sf"/>
</dbReference>
<dbReference type="Gene3D" id="2.60.120.920">
    <property type="match status" value="1"/>
</dbReference>
<dbReference type="InterPro" id="IPR045129">
    <property type="entry name" value="RNF123/RKP/RSPRY1"/>
</dbReference>
<comment type="caution">
    <text evidence="8">The sequence shown here is derived from an EMBL/GenBank/DDBJ whole genome shotgun (WGS) entry which is preliminary data.</text>
</comment>
<dbReference type="GO" id="GO:0051603">
    <property type="term" value="P:proteolysis involved in protein catabolic process"/>
    <property type="evidence" value="ECO:0007669"/>
    <property type="project" value="TreeGrafter"/>
</dbReference>
<evidence type="ECO:0000256" key="5">
    <source>
        <dbReference type="SAM" id="MobiDB-lite"/>
    </source>
</evidence>
<dbReference type="GO" id="GO:0004842">
    <property type="term" value="F:ubiquitin-protein transferase activity"/>
    <property type="evidence" value="ECO:0007669"/>
    <property type="project" value="InterPro"/>
</dbReference>
<dbReference type="SMART" id="SM00449">
    <property type="entry name" value="SPRY"/>
    <property type="match status" value="1"/>
</dbReference>
<dbReference type="InterPro" id="IPR003877">
    <property type="entry name" value="SPRY_dom"/>
</dbReference>
<dbReference type="Pfam" id="PF00622">
    <property type="entry name" value="SPRY"/>
    <property type="match status" value="1"/>
</dbReference>
<proteinExistence type="predicted"/>
<feature type="domain" description="B30.2/SPRY" evidence="7">
    <location>
        <begin position="1"/>
        <end position="163"/>
    </location>
</feature>
<feature type="region of interest" description="Disordered" evidence="5">
    <location>
        <begin position="291"/>
        <end position="346"/>
    </location>
</feature>
<organism evidence="8 9">
    <name type="scientific">Bugula neritina</name>
    <name type="common">Brown bryozoan</name>
    <name type="synonym">Sertularia neritina</name>
    <dbReference type="NCBI Taxonomy" id="10212"/>
    <lineage>
        <taxon>Eukaryota</taxon>
        <taxon>Metazoa</taxon>
        <taxon>Spiralia</taxon>
        <taxon>Lophotrochozoa</taxon>
        <taxon>Bryozoa</taxon>
        <taxon>Gymnolaemata</taxon>
        <taxon>Cheilostomatida</taxon>
        <taxon>Flustrina</taxon>
        <taxon>Buguloidea</taxon>
        <taxon>Bugulidae</taxon>
        <taxon>Bugula</taxon>
    </lineage>
</organism>
<dbReference type="InterPro" id="IPR001870">
    <property type="entry name" value="B30.2/SPRY"/>
</dbReference>
<dbReference type="Pfam" id="PF13920">
    <property type="entry name" value="zf-C3HC4_3"/>
    <property type="match status" value="1"/>
</dbReference>
<evidence type="ECO:0000259" key="7">
    <source>
        <dbReference type="PROSITE" id="PS50188"/>
    </source>
</evidence>
<dbReference type="PROSITE" id="PS50188">
    <property type="entry name" value="B302_SPRY"/>
    <property type="match status" value="1"/>
</dbReference>
<dbReference type="InterPro" id="IPR001841">
    <property type="entry name" value="Znf_RING"/>
</dbReference>
<feature type="compositionally biased region" description="Low complexity" evidence="5">
    <location>
        <begin position="324"/>
        <end position="334"/>
    </location>
</feature>
<dbReference type="CDD" id="cd12883">
    <property type="entry name" value="SPRY_RING"/>
    <property type="match status" value="1"/>
</dbReference>
<dbReference type="InterPro" id="IPR013083">
    <property type="entry name" value="Znf_RING/FYVE/PHD"/>
</dbReference>
<dbReference type="CDD" id="cd16566">
    <property type="entry name" value="RING-HC_RSPRY1"/>
    <property type="match status" value="1"/>
</dbReference>
<evidence type="ECO:0000313" key="8">
    <source>
        <dbReference type="EMBL" id="KAF6039251.1"/>
    </source>
</evidence>
<keyword evidence="3" id="KW-0862">Zinc</keyword>
<keyword evidence="1" id="KW-0479">Metal-binding</keyword>
<dbReference type="GO" id="GO:0008270">
    <property type="term" value="F:zinc ion binding"/>
    <property type="evidence" value="ECO:0007669"/>
    <property type="project" value="UniProtKB-KW"/>
</dbReference>
<dbReference type="AlphaFoldDB" id="A0A7J7KM64"/>
<feature type="compositionally biased region" description="Low complexity" evidence="5">
    <location>
        <begin position="296"/>
        <end position="308"/>
    </location>
</feature>
<evidence type="ECO:0000256" key="4">
    <source>
        <dbReference type="PROSITE-ProRule" id="PRU00175"/>
    </source>
</evidence>
<evidence type="ECO:0000256" key="2">
    <source>
        <dbReference type="ARBA" id="ARBA00022771"/>
    </source>
</evidence>
<name>A0A7J7KM64_BUGNE</name>
<dbReference type="PANTHER" id="PTHR13363:SF6">
    <property type="entry name" value="RING FINGER AND SPRY DOMAIN-CONTAINING PROTEIN 1"/>
    <property type="match status" value="1"/>
</dbReference>
<evidence type="ECO:0000256" key="3">
    <source>
        <dbReference type="ARBA" id="ARBA00022833"/>
    </source>
</evidence>
<dbReference type="EMBL" id="VXIV02000288">
    <property type="protein sequence ID" value="KAF6039251.1"/>
    <property type="molecule type" value="Genomic_DNA"/>
</dbReference>
<dbReference type="SMART" id="SM00184">
    <property type="entry name" value="RING"/>
    <property type="match status" value="1"/>
</dbReference>
<reference evidence="8" key="1">
    <citation type="submission" date="2020-06" db="EMBL/GenBank/DDBJ databases">
        <title>Draft genome of Bugula neritina, a colonial animal packing powerful symbionts and potential medicines.</title>
        <authorList>
            <person name="Rayko M."/>
        </authorList>
    </citation>
    <scope>NUCLEOTIDE SEQUENCE [LARGE SCALE GENOMIC DNA]</scope>
    <source>
        <strain evidence="8">Kwan_BN1</strain>
    </source>
</reference>
<evidence type="ECO:0000259" key="6">
    <source>
        <dbReference type="PROSITE" id="PS50089"/>
    </source>
</evidence>
<dbReference type="Proteomes" id="UP000593567">
    <property type="component" value="Unassembled WGS sequence"/>
</dbReference>
<accession>A0A7J7KM64</accession>
<dbReference type="InterPro" id="IPR013320">
    <property type="entry name" value="ConA-like_dom_sf"/>
</dbReference>
<dbReference type="OrthoDB" id="10017393at2759"/>
<dbReference type="PROSITE" id="PS50089">
    <property type="entry name" value="ZF_RING_2"/>
    <property type="match status" value="1"/>
</dbReference>
<feature type="compositionally biased region" description="Basic residues" evidence="5">
    <location>
        <begin position="314"/>
        <end position="323"/>
    </location>
</feature>
<feature type="compositionally biased region" description="Polar residues" evidence="5">
    <location>
        <begin position="335"/>
        <end position="346"/>
    </location>
</feature>
<dbReference type="SUPFAM" id="SSF49899">
    <property type="entry name" value="Concanavalin A-like lectins/glucanases"/>
    <property type="match status" value="1"/>
</dbReference>
<dbReference type="PANTHER" id="PTHR13363">
    <property type="entry name" value="RING FINGER AND SRY DOMAIN-CONTAINING"/>
    <property type="match status" value="1"/>
</dbReference>
<protein>
    <submittedName>
        <fullName evidence="8">RSPRY1</fullName>
    </submittedName>
</protein>
<sequence length="346" mass="38053">MLNSNDTSEYLKISTDGLEARSDVLSFESVRCTFPIDDGAWYYEVELVTNGVLQIGWATKYSKFLNYDGFGIGDDEFSLAYDGCRQLIWHNAQSSKHSHTCWRPGDVLGCYLDVDNKVAVFSLNGNSLPSMSQIFHKARKGFFAAASFMTFQQCIFNFGSKPFKFPPSTSFSSFNEKGVLSDRERLVLPRHKKIEILRRMSVKEDGCQLCYDNHAHVTLRPCGHDGFCSKCAMQLETCPMCRKQIELVENTNNLNAAAIASSATDTTSVETQSETLTAVDATTDTSTTSIHDVSNTAATSGSSGSGSTPDSHIHIRSQLKHMKSSSAAARPSSSDCNLNSDDQTIT</sequence>
<dbReference type="SUPFAM" id="SSF57850">
    <property type="entry name" value="RING/U-box"/>
    <property type="match status" value="1"/>
</dbReference>
<dbReference type="Gene3D" id="3.30.40.10">
    <property type="entry name" value="Zinc/RING finger domain, C3HC4 (zinc finger)"/>
    <property type="match status" value="1"/>
</dbReference>
<keyword evidence="9" id="KW-1185">Reference proteome</keyword>
<dbReference type="GO" id="GO:0005737">
    <property type="term" value="C:cytoplasm"/>
    <property type="evidence" value="ECO:0007669"/>
    <property type="project" value="TreeGrafter"/>
</dbReference>
<feature type="domain" description="RING-type" evidence="6">
    <location>
        <begin position="207"/>
        <end position="242"/>
    </location>
</feature>
<gene>
    <name evidence="8" type="ORF">EB796_002446</name>
</gene>
<keyword evidence="2 4" id="KW-0863">Zinc-finger</keyword>
<dbReference type="InterPro" id="IPR035774">
    <property type="entry name" value="SPRY_RSPRY1"/>
</dbReference>
<evidence type="ECO:0000256" key="1">
    <source>
        <dbReference type="ARBA" id="ARBA00022723"/>
    </source>
</evidence>